<dbReference type="PANTHER" id="PTHR30118:SF15">
    <property type="entry name" value="TRANSCRIPTIONAL REGULATORY PROTEIN"/>
    <property type="match status" value="1"/>
</dbReference>
<dbReference type="EMBL" id="FNDI01000022">
    <property type="protein sequence ID" value="SDI69835.1"/>
    <property type="molecule type" value="Genomic_DNA"/>
</dbReference>
<dbReference type="CDD" id="cd08459">
    <property type="entry name" value="PBP2_DntR_NahR_LinR_like"/>
    <property type="match status" value="1"/>
</dbReference>
<sequence length="323" mass="36582">MKLDLNLLRVFVAIYETRNITAAAASLNVSQPAASAALARLRDAFSDPLFVRAPLGMEPTPRSQSIIDKVKQVLESIDQDILSQQVFVPQQATDEFVFCMTAIAEYVFLPRLFAVLKKHAPLTRIRSLSLSPPDLIESFQGGKVDLAIGFYPDLVSADIYQQRLFSHNLVCVLRKEHPITGKQMTLDAFQNSGHVDVRDGSRTSEMFEEILVDRKIKRNIVLTTSHYMSIPRIIAESDLIAVVPLIVAKIFASTYNLRLISLPIELPGYDLKQYWHRKYHHDQRLLWLRSLIQSEFSDAYVSDLLRDMGTDSCSDNPIVQVHL</sequence>
<feature type="domain" description="HTH lysR-type" evidence="5">
    <location>
        <begin position="3"/>
        <end position="60"/>
    </location>
</feature>
<dbReference type="PROSITE" id="PS50931">
    <property type="entry name" value="HTH_LYSR"/>
    <property type="match status" value="1"/>
</dbReference>
<dbReference type="GO" id="GO:0003677">
    <property type="term" value="F:DNA binding"/>
    <property type="evidence" value="ECO:0007669"/>
    <property type="project" value="UniProtKB-KW"/>
</dbReference>
<evidence type="ECO:0000256" key="3">
    <source>
        <dbReference type="ARBA" id="ARBA00023125"/>
    </source>
</evidence>
<dbReference type="Pfam" id="PF03466">
    <property type="entry name" value="LysR_substrate"/>
    <property type="match status" value="1"/>
</dbReference>
<dbReference type="Gene3D" id="1.10.10.10">
    <property type="entry name" value="Winged helix-like DNA-binding domain superfamily/Winged helix DNA-binding domain"/>
    <property type="match status" value="1"/>
</dbReference>
<organism evidence="6 7">
    <name type="scientific">Paraburkholderia steynii</name>
    <dbReference type="NCBI Taxonomy" id="1245441"/>
    <lineage>
        <taxon>Bacteria</taxon>
        <taxon>Pseudomonadati</taxon>
        <taxon>Pseudomonadota</taxon>
        <taxon>Betaproteobacteria</taxon>
        <taxon>Burkholderiales</taxon>
        <taxon>Burkholderiaceae</taxon>
        <taxon>Paraburkholderia</taxon>
    </lineage>
</organism>
<dbReference type="GO" id="GO:0003700">
    <property type="term" value="F:DNA-binding transcription factor activity"/>
    <property type="evidence" value="ECO:0007669"/>
    <property type="project" value="InterPro"/>
</dbReference>
<dbReference type="InterPro" id="IPR036388">
    <property type="entry name" value="WH-like_DNA-bd_sf"/>
</dbReference>
<keyword evidence="2" id="KW-0805">Transcription regulation</keyword>
<comment type="caution">
    <text evidence="6">The sequence shown here is derived from an EMBL/GenBank/DDBJ whole genome shotgun (WGS) entry which is preliminary data.</text>
</comment>
<dbReference type="RefSeq" id="WP_091785392.1">
    <property type="nucleotide sequence ID" value="NZ_FNDI01000022.1"/>
</dbReference>
<comment type="similarity">
    <text evidence="1">Belongs to the LysR transcriptional regulatory family.</text>
</comment>
<dbReference type="PRINTS" id="PR00039">
    <property type="entry name" value="HTHLYSR"/>
</dbReference>
<reference evidence="6" key="1">
    <citation type="submission" date="2016-10" db="EMBL/GenBank/DDBJ databases">
        <authorList>
            <person name="Varghese N."/>
            <person name="Submissions S."/>
        </authorList>
    </citation>
    <scope>NUCLEOTIDE SEQUENCE [LARGE SCALE GENOMIC DNA]</scope>
    <source>
        <strain evidence="6">YR281</strain>
    </source>
</reference>
<dbReference type="SUPFAM" id="SSF46785">
    <property type="entry name" value="Winged helix' DNA-binding domain"/>
    <property type="match status" value="1"/>
</dbReference>
<dbReference type="InterPro" id="IPR036390">
    <property type="entry name" value="WH_DNA-bd_sf"/>
</dbReference>
<evidence type="ECO:0000313" key="6">
    <source>
        <dbReference type="EMBL" id="SDI69835.1"/>
    </source>
</evidence>
<keyword evidence="4" id="KW-0804">Transcription</keyword>
<proteinExistence type="inferred from homology"/>
<protein>
    <submittedName>
        <fullName evidence="6">DNA-binding transcriptional regulator, LysR family</fullName>
    </submittedName>
</protein>
<evidence type="ECO:0000313" key="7">
    <source>
        <dbReference type="Proteomes" id="UP000198900"/>
    </source>
</evidence>
<evidence type="ECO:0000256" key="4">
    <source>
        <dbReference type="ARBA" id="ARBA00023163"/>
    </source>
</evidence>
<dbReference type="Pfam" id="PF00126">
    <property type="entry name" value="HTH_1"/>
    <property type="match status" value="1"/>
</dbReference>
<gene>
    <name evidence="6" type="ORF">SAMN04487926_12218</name>
</gene>
<keyword evidence="3 6" id="KW-0238">DNA-binding</keyword>
<dbReference type="InterPro" id="IPR005119">
    <property type="entry name" value="LysR_subst-bd"/>
</dbReference>
<name>A0A7Z7FLX0_9BURK</name>
<dbReference type="Proteomes" id="UP000198900">
    <property type="component" value="Unassembled WGS sequence"/>
</dbReference>
<evidence type="ECO:0000259" key="5">
    <source>
        <dbReference type="PROSITE" id="PS50931"/>
    </source>
</evidence>
<dbReference type="InterPro" id="IPR000847">
    <property type="entry name" value="LysR_HTH_N"/>
</dbReference>
<accession>A0A7Z7FLX0</accession>
<dbReference type="AlphaFoldDB" id="A0A7Z7FLX0"/>
<dbReference type="PANTHER" id="PTHR30118">
    <property type="entry name" value="HTH-TYPE TRANSCRIPTIONAL REGULATOR LEUO-RELATED"/>
    <property type="match status" value="1"/>
</dbReference>
<dbReference type="SUPFAM" id="SSF53850">
    <property type="entry name" value="Periplasmic binding protein-like II"/>
    <property type="match status" value="1"/>
</dbReference>
<dbReference type="Gene3D" id="3.40.190.10">
    <property type="entry name" value="Periplasmic binding protein-like II"/>
    <property type="match status" value="2"/>
</dbReference>
<keyword evidence="7" id="KW-1185">Reference proteome</keyword>
<dbReference type="InterPro" id="IPR050389">
    <property type="entry name" value="LysR-type_TF"/>
</dbReference>
<evidence type="ECO:0000256" key="2">
    <source>
        <dbReference type="ARBA" id="ARBA00023015"/>
    </source>
</evidence>
<evidence type="ECO:0000256" key="1">
    <source>
        <dbReference type="ARBA" id="ARBA00009437"/>
    </source>
</evidence>